<evidence type="ECO:0000313" key="2">
    <source>
        <dbReference type="EMBL" id="KAK3547977.1"/>
    </source>
</evidence>
<dbReference type="Gene3D" id="3.30.420.10">
    <property type="entry name" value="Ribonuclease H-like superfamily/Ribonuclease H"/>
    <property type="match status" value="1"/>
</dbReference>
<dbReference type="InterPro" id="IPR038717">
    <property type="entry name" value="Tc1-like_DDE_dom"/>
</dbReference>
<reference evidence="2" key="1">
    <citation type="submission" date="2023-06" db="EMBL/GenBank/DDBJ databases">
        <title>Male Hemibagrus guttatus genome.</title>
        <authorList>
            <person name="Bian C."/>
        </authorList>
    </citation>
    <scope>NUCLEOTIDE SEQUENCE</scope>
    <source>
        <strain evidence="2">Male_cb2023</strain>
        <tissue evidence="2">Muscle</tissue>
    </source>
</reference>
<accession>A0AAE0R9I7</accession>
<name>A0AAE0R9I7_9TELE</name>
<organism evidence="2 3">
    <name type="scientific">Hemibagrus guttatus</name>
    <dbReference type="NCBI Taxonomy" id="175788"/>
    <lineage>
        <taxon>Eukaryota</taxon>
        <taxon>Metazoa</taxon>
        <taxon>Chordata</taxon>
        <taxon>Craniata</taxon>
        <taxon>Vertebrata</taxon>
        <taxon>Euteleostomi</taxon>
        <taxon>Actinopterygii</taxon>
        <taxon>Neopterygii</taxon>
        <taxon>Teleostei</taxon>
        <taxon>Ostariophysi</taxon>
        <taxon>Siluriformes</taxon>
        <taxon>Bagridae</taxon>
        <taxon>Hemibagrus</taxon>
    </lineage>
</organism>
<protein>
    <recommendedName>
        <fullName evidence="1">Tc1-like transposase DDE domain-containing protein</fullName>
    </recommendedName>
</protein>
<comment type="caution">
    <text evidence="2">The sequence shown here is derived from an EMBL/GenBank/DDBJ whole genome shotgun (WGS) entry which is preliminary data.</text>
</comment>
<evidence type="ECO:0000259" key="1">
    <source>
        <dbReference type="Pfam" id="PF13358"/>
    </source>
</evidence>
<evidence type="ECO:0000313" key="3">
    <source>
        <dbReference type="Proteomes" id="UP001274896"/>
    </source>
</evidence>
<dbReference type="InterPro" id="IPR036397">
    <property type="entry name" value="RNaseH_sf"/>
</dbReference>
<feature type="domain" description="Tc1-like transposase DDE" evidence="1">
    <location>
        <begin position="53"/>
        <end position="103"/>
    </location>
</feature>
<dbReference type="Pfam" id="PF13358">
    <property type="entry name" value="DDE_3"/>
    <property type="match status" value="1"/>
</dbReference>
<gene>
    <name evidence="2" type="ORF">QTP70_001641</name>
</gene>
<keyword evidence="3" id="KW-1185">Reference proteome</keyword>
<dbReference type="Proteomes" id="UP001274896">
    <property type="component" value="Unassembled WGS sequence"/>
</dbReference>
<sequence length="131" mass="14918">MGKRKDLSLFDKGQIARQLDQTGSKIAALVGCSQSAEVKIYQKWSKEGTVQGNAQCHKAKMVQEWFDEHNNEFEVLTWPPNSPDLKPIKNLWDVLDKQVRTMETPPHNLQDLKDLLPTSSEVHASTDKVQF</sequence>
<proteinExistence type="predicted"/>
<dbReference type="EMBL" id="JAUCMX010000004">
    <property type="protein sequence ID" value="KAK3547977.1"/>
    <property type="molecule type" value="Genomic_DNA"/>
</dbReference>
<dbReference type="AlphaFoldDB" id="A0AAE0R9I7"/>
<dbReference type="GO" id="GO:0003676">
    <property type="term" value="F:nucleic acid binding"/>
    <property type="evidence" value="ECO:0007669"/>
    <property type="project" value="InterPro"/>
</dbReference>